<evidence type="ECO:0000313" key="3">
    <source>
        <dbReference type="EMBL" id="KAG0590313.1"/>
    </source>
</evidence>
<dbReference type="PRINTS" id="PR01438">
    <property type="entry name" value="UNVRSLSTRESS"/>
</dbReference>
<dbReference type="InterPro" id="IPR006016">
    <property type="entry name" value="UspA"/>
</dbReference>
<dbReference type="AlphaFoldDB" id="A0A8T0J686"/>
<dbReference type="Pfam" id="PF00582">
    <property type="entry name" value="Usp"/>
    <property type="match status" value="1"/>
</dbReference>
<feature type="signal peptide" evidence="1">
    <location>
        <begin position="1"/>
        <end position="28"/>
    </location>
</feature>
<dbReference type="Gene3D" id="3.40.50.620">
    <property type="entry name" value="HUPs"/>
    <property type="match status" value="1"/>
</dbReference>
<keyword evidence="1" id="KW-0732">Signal</keyword>
<dbReference type="PANTHER" id="PTHR47583">
    <property type="entry name" value="ADENINE NUCLEOTIDE ALPHA HYDROLASES-LIKE SUPERFAMILY PROTEIN"/>
    <property type="match status" value="1"/>
</dbReference>
<dbReference type="CDD" id="cd23659">
    <property type="entry name" value="USP_At3g01520-like"/>
    <property type="match status" value="1"/>
</dbReference>
<name>A0A8T0J686_CERPU</name>
<organism evidence="3 4">
    <name type="scientific">Ceratodon purpureus</name>
    <name type="common">Fire moss</name>
    <name type="synonym">Dicranum purpureum</name>
    <dbReference type="NCBI Taxonomy" id="3225"/>
    <lineage>
        <taxon>Eukaryota</taxon>
        <taxon>Viridiplantae</taxon>
        <taxon>Streptophyta</taxon>
        <taxon>Embryophyta</taxon>
        <taxon>Bryophyta</taxon>
        <taxon>Bryophytina</taxon>
        <taxon>Bryopsida</taxon>
        <taxon>Dicranidae</taxon>
        <taxon>Pseudoditrichales</taxon>
        <taxon>Ditrichaceae</taxon>
        <taxon>Ceratodon</taxon>
    </lineage>
</organism>
<evidence type="ECO:0000256" key="1">
    <source>
        <dbReference type="SAM" id="SignalP"/>
    </source>
</evidence>
<dbReference type="Proteomes" id="UP000822688">
    <property type="component" value="Chromosome 1"/>
</dbReference>
<dbReference type="InterPro" id="IPR014729">
    <property type="entry name" value="Rossmann-like_a/b/a_fold"/>
</dbReference>
<proteinExistence type="predicted"/>
<gene>
    <name evidence="3" type="ORF">KC19_1G089000</name>
</gene>
<evidence type="ECO:0000313" key="4">
    <source>
        <dbReference type="Proteomes" id="UP000822688"/>
    </source>
</evidence>
<accession>A0A8T0J686</accession>
<dbReference type="PANTHER" id="PTHR47583:SF1">
    <property type="entry name" value="ADENINE NUCLEOTIDE ALPHA HYDROLASES-LIKE SUPERFAMILY PROTEIN"/>
    <property type="match status" value="1"/>
</dbReference>
<comment type="caution">
    <text evidence="3">The sequence shown here is derived from an EMBL/GenBank/DDBJ whole genome shotgun (WGS) entry which is preliminary data.</text>
</comment>
<reference evidence="3" key="1">
    <citation type="submission" date="2020-06" db="EMBL/GenBank/DDBJ databases">
        <title>WGS assembly of Ceratodon purpureus strain R40.</title>
        <authorList>
            <person name="Carey S.B."/>
            <person name="Jenkins J."/>
            <person name="Shu S."/>
            <person name="Lovell J.T."/>
            <person name="Sreedasyam A."/>
            <person name="Maumus F."/>
            <person name="Tiley G.P."/>
            <person name="Fernandez-Pozo N."/>
            <person name="Barry K."/>
            <person name="Chen C."/>
            <person name="Wang M."/>
            <person name="Lipzen A."/>
            <person name="Daum C."/>
            <person name="Saski C.A."/>
            <person name="Payton A.C."/>
            <person name="Mcbreen J.C."/>
            <person name="Conrad R.E."/>
            <person name="Kollar L.M."/>
            <person name="Olsson S."/>
            <person name="Huttunen S."/>
            <person name="Landis J.B."/>
            <person name="Wickett N.J."/>
            <person name="Johnson M.G."/>
            <person name="Rensing S.A."/>
            <person name="Grimwood J."/>
            <person name="Schmutz J."/>
            <person name="Mcdaniel S.F."/>
        </authorList>
    </citation>
    <scope>NUCLEOTIDE SEQUENCE</scope>
    <source>
        <strain evidence="3">R40</strain>
    </source>
</reference>
<evidence type="ECO:0000259" key="2">
    <source>
        <dbReference type="Pfam" id="PF00582"/>
    </source>
</evidence>
<dbReference type="EMBL" id="CM026421">
    <property type="protein sequence ID" value="KAG0590313.1"/>
    <property type="molecule type" value="Genomic_DNA"/>
</dbReference>
<feature type="domain" description="UspA" evidence="2">
    <location>
        <begin position="116"/>
        <end position="196"/>
    </location>
</feature>
<keyword evidence="4" id="KW-1185">Reference proteome</keyword>
<protein>
    <recommendedName>
        <fullName evidence="2">UspA domain-containing protein</fullName>
    </recommendedName>
</protein>
<dbReference type="InterPro" id="IPR006015">
    <property type="entry name" value="Universal_stress_UspA"/>
</dbReference>
<dbReference type="SUPFAM" id="SSF52402">
    <property type="entry name" value="Adenine nucleotide alpha hydrolases-like"/>
    <property type="match status" value="1"/>
</dbReference>
<feature type="chain" id="PRO_5035940437" description="UspA domain-containing protein" evidence="1">
    <location>
        <begin position="29"/>
        <end position="208"/>
    </location>
</feature>
<sequence length="208" mass="23279">MAKTADALLNGLLRIWCAWLTRFTLCMSCRPTVSLHNSSISFCLGGSEESNTWLRFPAVEAVVESLDWHRLLFESNCSVSLFVWVSRAITKKCRLKMYAGVAVHHGRSEESSAVLQATEVLFDKLQKEAYEVAMVKTERRIMEGEPGKVICHESARLEPVAVVMGCRGRGVVKSVLLGSVSEYCTRHCLCPVIIVPHKDDRLHELDAE</sequence>